<dbReference type="CDD" id="cd03255">
    <property type="entry name" value="ABC_MJ0796_LolCDE_FtsE"/>
    <property type="match status" value="1"/>
</dbReference>
<dbReference type="PANTHER" id="PTHR24220">
    <property type="entry name" value="IMPORT ATP-BINDING PROTEIN"/>
    <property type="match status" value="1"/>
</dbReference>
<dbReference type="EMBL" id="MIYZ01000018">
    <property type="protein sequence ID" value="OIR22295.1"/>
    <property type="molecule type" value="Genomic_DNA"/>
</dbReference>
<dbReference type="SUPFAM" id="SSF52540">
    <property type="entry name" value="P-loop containing nucleoside triphosphate hydrolases"/>
    <property type="match status" value="1"/>
</dbReference>
<evidence type="ECO:0000256" key="1">
    <source>
        <dbReference type="ARBA" id="ARBA00022448"/>
    </source>
</evidence>
<dbReference type="GO" id="GO:0022857">
    <property type="term" value="F:transmembrane transporter activity"/>
    <property type="evidence" value="ECO:0007669"/>
    <property type="project" value="UniProtKB-ARBA"/>
</dbReference>
<dbReference type="AlphaFoldDB" id="A0A1J5TMX6"/>
<evidence type="ECO:0000313" key="7">
    <source>
        <dbReference type="Proteomes" id="UP000183615"/>
    </source>
</evidence>
<organism evidence="6 7">
    <name type="scientific">Marine Group III euryarchaeote CG-Epi2</name>
    <dbReference type="NCBI Taxonomy" id="1888996"/>
    <lineage>
        <taxon>Archaea</taxon>
        <taxon>Methanobacteriati</taxon>
        <taxon>Thermoplasmatota</taxon>
        <taxon>Thermoplasmata</taxon>
        <taxon>Candidatus Thermoprofundales</taxon>
    </lineage>
</organism>
<dbReference type="InterPro" id="IPR003439">
    <property type="entry name" value="ABC_transporter-like_ATP-bd"/>
</dbReference>
<dbReference type="InterPro" id="IPR015854">
    <property type="entry name" value="ABC_transpr_LolD-like"/>
</dbReference>
<comment type="caution">
    <text evidence="6">The sequence shown here is derived from an EMBL/GenBank/DDBJ whole genome shotgun (WGS) entry which is preliminary data.</text>
</comment>
<dbReference type="SMART" id="SM00382">
    <property type="entry name" value="AAA"/>
    <property type="match status" value="1"/>
</dbReference>
<keyword evidence="1" id="KW-0813">Transport</keyword>
<dbReference type="PROSITE" id="PS00211">
    <property type="entry name" value="ABC_TRANSPORTER_1"/>
    <property type="match status" value="1"/>
</dbReference>
<dbReference type="FunFam" id="3.40.50.300:FF:000032">
    <property type="entry name" value="Export ABC transporter ATP-binding protein"/>
    <property type="match status" value="1"/>
</dbReference>
<dbReference type="InterPro" id="IPR017871">
    <property type="entry name" value="ABC_transporter-like_CS"/>
</dbReference>
<evidence type="ECO:0000256" key="2">
    <source>
        <dbReference type="ARBA" id="ARBA00022741"/>
    </source>
</evidence>
<dbReference type="Gene3D" id="3.40.50.300">
    <property type="entry name" value="P-loop containing nucleotide triphosphate hydrolases"/>
    <property type="match status" value="1"/>
</dbReference>
<feature type="region of interest" description="Disordered" evidence="4">
    <location>
        <begin position="1"/>
        <end position="21"/>
    </location>
</feature>
<dbReference type="Pfam" id="PF00005">
    <property type="entry name" value="ABC_tran"/>
    <property type="match status" value="1"/>
</dbReference>
<accession>A0A1J5TMX6</accession>
<dbReference type="GO" id="GO:0016887">
    <property type="term" value="F:ATP hydrolysis activity"/>
    <property type="evidence" value="ECO:0007669"/>
    <property type="project" value="InterPro"/>
</dbReference>
<feature type="domain" description="ABC transporter" evidence="5">
    <location>
        <begin position="48"/>
        <end position="289"/>
    </location>
</feature>
<reference evidence="6 7" key="1">
    <citation type="submission" date="2016-08" db="EMBL/GenBank/DDBJ databases">
        <title>New Insights into Marine Group III Euryarchaeota, from dark to light.</title>
        <authorList>
            <person name="Haro-Moreno J.M."/>
            <person name="Rodriguez-Valera F."/>
            <person name="Lopez-Garcia P."/>
            <person name="Moreira D."/>
            <person name="Martin-Cuadrado A.B."/>
        </authorList>
    </citation>
    <scope>NUCLEOTIDE SEQUENCE [LARGE SCALE GENOMIC DNA]</scope>
    <source>
        <strain evidence="6">CG-Epi2</strain>
    </source>
</reference>
<keyword evidence="3" id="KW-0067">ATP-binding</keyword>
<evidence type="ECO:0000313" key="6">
    <source>
        <dbReference type="EMBL" id="OIR22295.1"/>
    </source>
</evidence>
<protein>
    <recommendedName>
        <fullName evidence="5">ABC transporter domain-containing protein</fullName>
    </recommendedName>
</protein>
<dbReference type="GO" id="GO:0005524">
    <property type="term" value="F:ATP binding"/>
    <property type="evidence" value="ECO:0007669"/>
    <property type="project" value="UniProtKB-KW"/>
</dbReference>
<dbReference type="PROSITE" id="PS50893">
    <property type="entry name" value="ABC_TRANSPORTER_2"/>
    <property type="match status" value="1"/>
</dbReference>
<evidence type="ECO:0000256" key="3">
    <source>
        <dbReference type="ARBA" id="ARBA00022840"/>
    </source>
</evidence>
<dbReference type="PANTHER" id="PTHR24220:SF86">
    <property type="entry name" value="ABC TRANSPORTER ABCH.1"/>
    <property type="match status" value="1"/>
</dbReference>
<dbReference type="InterPro" id="IPR027417">
    <property type="entry name" value="P-loop_NTPase"/>
</dbReference>
<dbReference type="GO" id="GO:0005886">
    <property type="term" value="C:plasma membrane"/>
    <property type="evidence" value="ECO:0007669"/>
    <property type="project" value="TreeGrafter"/>
</dbReference>
<evidence type="ECO:0000259" key="5">
    <source>
        <dbReference type="PROSITE" id="PS50893"/>
    </source>
</evidence>
<dbReference type="InterPro" id="IPR017911">
    <property type="entry name" value="MacB-like_ATP-bd"/>
</dbReference>
<proteinExistence type="predicted"/>
<gene>
    <name evidence="6" type="ORF">BET99_04690</name>
</gene>
<keyword evidence="2" id="KW-0547">Nucleotide-binding</keyword>
<evidence type="ECO:0000256" key="4">
    <source>
        <dbReference type="SAM" id="MobiDB-lite"/>
    </source>
</evidence>
<name>A0A1J5TMX6_9ARCH</name>
<dbReference type="Proteomes" id="UP000183615">
    <property type="component" value="Unassembled WGS sequence"/>
</dbReference>
<dbReference type="InterPro" id="IPR003593">
    <property type="entry name" value="AAA+_ATPase"/>
</dbReference>
<dbReference type="GO" id="GO:0098796">
    <property type="term" value="C:membrane protein complex"/>
    <property type="evidence" value="ECO:0007669"/>
    <property type="project" value="UniProtKB-ARBA"/>
</dbReference>
<sequence>MSKQKPFEHTVGQGKETGNTEEEVLKANEEFEKAQIENSISLDDNIILNADGLYHVYESKALEGNVVALRGLHVSVNKGEAVAVVGPSGSGKSTLLKCLGGLMKPSAGGVIMGGEAITRMQGSELVEMRQKTVSFIFQESNLLPDLNALDNVAQPLVHQGEMISSAQEKAMELLDFLKMKERAYGMPEELSGGEQQRVAIARALITNPKLILADEPTGALDPITSREVLGLFKELHEEKDVAFLIVTHSREVAAFADRSLELRDGRFVAQHGNTVDISDLNDSREIIIDDTGTVTLPPDLLAQIGGSGRFEIPAAEQNEISFSRVEDERVEIEENTELILSPICPACKHDYKKEKIQMCPGCGSSRPMVNAD</sequence>